<name>A0A699YI05_HAELA</name>
<accession>A0A699YI05</accession>
<proteinExistence type="predicted"/>
<dbReference type="EMBL" id="BLLF01000188">
    <property type="protein sequence ID" value="GFH08845.1"/>
    <property type="molecule type" value="Genomic_DNA"/>
</dbReference>
<comment type="caution">
    <text evidence="1">The sequence shown here is derived from an EMBL/GenBank/DDBJ whole genome shotgun (WGS) entry which is preliminary data.</text>
</comment>
<evidence type="ECO:0000313" key="1">
    <source>
        <dbReference type="EMBL" id="GFH08845.1"/>
    </source>
</evidence>
<evidence type="ECO:0000313" key="2">
    <source>
        <dbReference type="Proteomes" id="UP000485058"/>
    </source>
</evidence>
<sequence>MAGQHQASLLDYLVPVGVAGEDADVKHAPPLLHAPKSESLDRCAQQIAPFVQSSLKIALACHRVQTLAGPHSVRQWSKAASQSICLSRVGFMSPGREAAEGRAAVAALCSSGQLSDLTGHSALYSLSYHGATNSLAFVQGSGVLNIYSMELLERDAASMQARYSAADIQPGPIAAQACEHAQAGEAGREGAAPPAVAPDQVWCPLPLVIPGACHPLVQCEPPQMPGAGVPFKQTEAAHPGPQGISHRLCHTKASTPPPRREGHCSVVACAVRGSAGHPQDA</sequence>
<dbReference type="Proteomes" id="UP000485058">
    <property type="component" value="Unassembled WGS sequence"/>
</dbReference>
<reference evidence="1 2" key="1">
    <citation type="submission" date="2020-02" db="EMBL/GenBank/DDBJ databases">
        <title>Draft genome sequence of Haematococcus lacustris strain NIES-144.</title>
        <authorList>
            <person name="Morimoto D."/>
            <person name="Nakagawa S."/>
            <person name="Yoshida T."/>
            <person name="Sawayama S."/>
        </authorList>
    </citation>
    <scope>NUCLEOTIDE SEQUENCE [LARGE SCALE GENOMIC DNA]</scope>
    <source>
        <strain evidence="1 2">NIES-144</strain>
    </source>
</reference>
<gene>
    <name evidence="1" type="ORF">HaLaN_03876</name>
</gene>
<organism evidence="1 2">
    <name type="scientific">Haematococcus lacustris</name>
    <name type="common">Green alga</name>
    <name type="synonym">Haematococcus pluvialis</name>
    <dbReference type="NCBI Taxonomy" id="44745"/>
    <lineage>
        <taxon>Eukaryota</taxon>
        <taxon>Viridiplantae</taxon>
        <taxon>Chlorophyta</taxon>
        <taxon>core chlorophytes</taxon>
        <taxon>Chlorophyceae</taxon>
        <taxon>CS clade</taxon>
        <taxon>Chlamydomonadales</taxon>
        <taxon>Haematococcaceae</taxon>
        <taxon>Haematococcus</taxon>
    </lineage>
</organism>
<protein>
    <submittedName>
        <fullName evidence="1">Uncharacterized protein</fullName>
    </submittedName>
</protein>
<dbReference type="AlphaFoldDB" id="A0A699YI05"/>
<keyword evidence="2" id="KW-1185">Reference proteome</keyword>